<dbReference type="AlphaFoldDB" id="A0A8S1B3Z1"/>
<name>A0A8S1B3Z1_ARCPL</name>
<dbReference type="OrthoDB" id="77878at2759"/>
<feature type="domain" description="Endonuclease/exonuclease/phosphatase" evidence="2">
    <location>
        <begin position="207"/>
        <end position="258"/>
    </location>
</feature>
<feature type="compositionally biased region" description="Polar residues" evidence="1">
    <location>
        <begin position="66"/>
        <end position="79"/>
    </location>
</feature>
<evidence type="ECO:0000259" key="2">
    <source>
        <dbReference type="Pfam" id="PF14529"/>
    </source>
</evidence>
<accession>A0A8S1B3Z1</accession>
<dbReference type="SUPFAM" id="SSF56219">
    <property type="entry name" value="DNase I-like"/>
    <property type="match status" value="1"/>
</dbReference>
<feature type="region of interest" description="Disordered" evidence="1">
    <location>
        <begin position="26"/>
        <end position="88"/>
    </location>
</feature>
<evidence type="ECO:0000313" key="4">
    <source>
        <dbReference type="Proteomes" id="UP000494256"/>
    </source>
</evidence>
<feature type="compositionally biased region" description="Low complexity" evidence="1">
    <location>
        <begin position="43"/>
        <end position="55"/>
    </location>
</feature>
<dbReference type="GO" id="GO:0003824">
    <property type="term" value="F:catalytic activity"/>
    <property type="evidence" value="ECO:0007669"/>
    <property type="project" value="InterPro"/>
</dbReference>
<dbReference type="InterPro" id="IPR036691">
    <property type="entry name" value="Endo/exonu/phosph_ase_sf"/>
</dbReference>
<protein>
    <recommendedName>
        <fullName evidence="2">Endonuclease/exonuclease/phosphatase domain-containing protein</fullName>
    </recommendedName>
</protein>
<comment type="caution">
    <text evidence="3">The sequence shown here is derived from an EMBL/GenBank/DDBJ whole genome shotgun (WGS) entry which is preliminary data.</text>
</comment>
<dbReference type="Pfam" id="PF14529">
    <property type="entry name" value="Exo_endo_phos_2"/>
    <property type="match status" value="1"/>
</dbReference>
<reference evidence="3 4" key="1">
    <citation type="submission" date="2020-04" db="EMBL/GenBank/DDBJ databases">
        <authorList>
            <person name="Wallbank WR R."/>
            <person name="Pardo Diaz C."/>
            <person name="Kozak K."/>
            <person name="Martin S."/>
            <person name="Jiggins C."/>
            <person name="Moest M."/>
            <person name="Warren A I."/>
            <person name="Byers J.R.P. K."/>
            <person name="Montejo-Kovacevich G."/>
            <person name="Yen C E."/>
        </authorList>
    </citation>
    <scope>NUCLEOTIDE SEQUENCE [LARGE SCALE GENOMIC DNA]</scope>
</reference>
<dbReference type="Gene3D" id="3.60.10.10">
    <property type="entry name" value="Endonuclease/exonuclease/phosphatase"/>
    <property type="match status" value="1"/>
</dbReference>
<evidence type="ECO:0000256" key="1">
    <source>
        <dbReference type="SAM" id="MobiDB-lite"/>
    </source>
</evidence>
<gene>
    <name evidence="3" type="ORF">APLA_LOCUS13586</name>
</gene>
<sequence>MFEIFVIDYNVNCKRHIDQIRKYTGSTVTGSETNGAGAPADLSGSPPASPRASRASPERPPRQPRQTMSCDESQHSQASVREDNNVGKEDEWAEAISEGGASDGSYDGHDAQQAELEASAEMKRTEALKRLKKFIIELQKFKTLDEECRAKQNTSTPAPLCGQTTTETEAEMDTVAETEMDTGDYTDNESVVETCETGFVAVWIDGIRFYSCHAPPSLTIDEFTNFLDRLTEDAKQNYSVAIAGDFNAWAVDWGSKQALMHGEQHYFKP</sequence>
<evidence type="ECO:0000313" key="3">
    <source>
        <dbReference type="EMBL" id="CAB3251332.1"/>
    </source>
</evidence>
<dbReference type="Proteomes" id="UP000494256">
    <property type="component" value="Unassembled WGS sequence"/>
</dbReference>
<organism evidence="3 4">
    <name type="scientific">Arctia plantaginis</name>
    <name type="common">Wood tiger moth</name>
    <name type="synonym">Phalaena plantaginis</name>
    <dbReference type="NCBI Taxonomy" id="874455"/>
    <lineage>
        <taxon>Eukaryota</taxon>
        <taxon>Metazoa</taxon>
        <taxon>Ecdysozoa</taxon>
        <taxon>Arthropoda</taxon>
        <taxon>Hexapoda</taxon>
        <taxon>Insecta</taxon>
        <taxon>Pterygota</taxon>
        <taxon>Neoptera</taxon>
        <taxon>Endopterygota</taxon>
        <taxon>Lepidoptera</taxon>
        <taxon>Glossata</taxon>
        <taxon>Ditrysia</taxon>
        <taxon>Noctuoidea</taxon>
        <taxon>Erebidae</taxon>
        <taxon>Arctiinae</taxon>
        <taxon>Arctia</taxon>
    </lineage>
</organism>
<proteinExistence type="predicted"/>
<dbReference type="InterPro" id="IPR005135">
    <property type="entry name" value="Endo/exonuclease/phosphatase"/>
</dbReference>
<dbReference type="EMBL" id="CADEBD010000356">
    <property type="protein sequence ID" value="CAB3251332.1"/>
    <property type="molecule type" value="Genomic_DNA"/>
</dbReference>